<dbReference type="AlphaFoldDB" id="A0A1G9EMA9"/>
<organism evidence="1 2">
    <name type="scientific">Natronincola ferrireducens</name>
    <dbReference type="NCBI Taxonomy" id="393762"/>
    <lineage>
        <taxon>Bacteria</taxon>
        <taxon>Bacillati</taxon>
        <taxon>Bacillota</taxon>
        <taxon>Clostridia</taxon>
        <taxon>Peptostreptococcales</taxon>
        <taxon>Natronincolaceae</taxon>
        <taxon>Natronincola</taxon>
    </lineage>
</organism>
<proteinExistence type="predicted"/>
<dbReference type="Pfam" id="PF04463">
    <property type="entry name" value="2-thiour_desulf"/>
    <property type="match status" value="1"/>
</dbReference>
<keyword evidence="2" id="KW-1185">Reference proteome</keyword>
<evidence type="ECO:0000313" key="1">
    <source>
        <dbReference type="EMBL" id="SDK77280.1"/>
    </source>
</evidence>
<dbReference type="OrthoDB" id="9797779at2"/>
<dbReference type="InterPro" id="IPR007553">
    <property type="entry name" value="2-thiour_desulf"/>
</dbReference>
<reference evidence="1 2" key="1">
    <citation type="submission" date="2016-10" db="EMBL/GenBank/DDBJ databases">
        <authorList>
            <person name="de Groot N.N."/>
        </authorList>
    </citation>
    <scope>NUCLEOTIDE SEQUENCE [LARGE SCALE GENOMIC DNA]</scope>
    <source>
        <strain evidence="1 2">DSM 18346</strain>
    </source>
</reference>
<dbReference type="EMBL" id="FNFP01000003">
    <property type="protein sequence ID" value="SDK77280.1"/>
    <property type="molecule type" value="Genomic_DNA"/>
</dbReference>
<accession>A0A1G9EMA9</accession>
<name>A0A1G9EMA9_9FIRM</name>
<dbReference type="STRING" id="393762.SAMN05660472_02024"/>
<dbReference type="PANTHER" id="PTHR30087">
    <property type="entry name" value="INNER MEMBRANE PROTEIN"/>
    <property type="match status" value="1"/>
</dbReference>
<sequence>MILVSACLLGINCKYNGKNNENPRLIKLLEEKGFLPVCPEELGGLTTPRLPAEIQGGEGKDVLDGRAKVINVEGEDVTEQFIRGAEETVKLAKNMDVHFAVLKARSPSCGAGDIYDGSFSGRLTKGEGVTTALLKKHGIEVYTEESISEKI</sequence>
<protein>
    <submittedName>
        <fullName evidence="1">Uncharacterized conserved protein YbbK, DUF523 family</fullName>
    </submittedName>
</protein>
<evidence type="ECO:0000313" key="2">
    <source>
        <dbReference type="Proteomes" id="UP000198718"/>
    </source>
</evidence>
<dbReference type="Proteomes" id="UP000198718">
    <property type="component" value="Unassembled WGS sequence"/>
</dbReference>
<gene>
    <name evidence="1" type="ORF">SAMN05660472_02024</name>
</gene>
<dbReference type="PANTHER" id="PTHR30087:SF1">
    <property type="entry name" value="HYPOTHETICAL CYTOSOLIC PROTEIN"/>
    <property type="match status" value="1"/>
</dbReference>
<dbReference type="RefSeq" id="WP_090553559.1">
    <property type="nucleotide sequence ID" value="NZ_FNFP01000003.1"/>
</dbReference>